<dbReference type="InterPro" id="IPR041588">
    <property type="entry name" value="Integrase_H2C2"/>
</dbReference>
<sequence>MWMSPLTAYLRDERLLEDLVEAKKLIKDMAKYIITGGELYRRGFSFPLLWCVKGEEARYVIKEVHEGVYSSHIGGRALANKIARVRYYWPTLKGDCAEYVKKCDKCQRFVEFTSRSTASFCAQLKIKQRFTSVEHPQTNGQVEAANTVILRGLRRRLEEAKEKWAEEFPQVLWSYHTTPHSSTNETPFRLTFSKEAVIPVEIREPSPQTALFQPAENENEMRVNMDLL</sequence>
<dbReference type="Gene3D" id="3.30.420.10">
    <property type="entry name" value="Ribonuclease H-like superfamily/Ribonuclease H"/>
    <property type="match status" value="1"/>
</dbReference>
<feature type="domain" description="Integrase catalytic" evidence="1">
    <location>
        <begin position="104"/>
        <end position="195"/>
    </location>
</feature>
<protein>
    <recommendedName>
        <fullName evidence="1">Integrase catalytic domain-containing protein</fullName>
    </recommendedName>
</protein>
<dbReference type="InterPro" id="IPR036397">
    <property type="entry name" value="RNaseH_sf"/>
</dbReference>
<organism evidence="2 3">
    <name type="scientific">Mucuna pruriens</name>
    <name type="common">Velvet bean</name>
    <name type="synonym">Dolichos pruriens</name>
    <dbReference type="NCBI Taxonomy" id="157652"/>
    <lineage>
        <taxon>Eukaryota</taxon>
        <taxon>Viridiplantae</taxon>
        <taxon>Streptophyta</taxon>
        <taxon>Embryophyta</taxon>
        <taxon>Tracheophyta</taxon>
        <taxon>Spermatophyta</taxon>
        <taxon>Magnoliopsida</taxon>
        <taxon>eudicotyledons</taxon>
        <taxon>Gunneridae</taxon>
        <taxon>Pentapetalae</taxon>
        <taxon>rosids</taxon>
        <taxon>fabids</taxon>
        <taxon>Fabales</taxon>
        <taxon>Fabaceae</taxon>
        <taxon>Papilionoideae</taxon>
        <taxon>50 kb inversion clade</taxon>
        <taxon>NPAAA clade</taxon>
        <taxon>indigoferoid/millettioid clade</taxon>
        <taxon>Phaseoleae</taxon>
        <taxon>Mucuna</taxon>
    </lineage>
</organism>
<dbReference type="EMBL" id="QJKJ01002396">
    <property type="protein sequence ID" value="RDY03049.1"/>
    <property type="molecule type" value="Genomic_DNA"/>
</dbReference>
<dbReference type="InterPro" id="IPR012337">
    <property type="entry name" value="RNaseH-like_sf"/>
</dbReference>
<dbReference type="PANTHER" id="PTHR48475:SF2">
    <property type="entry name" value="RIBONUCLEASE H"/>
    <property type="match status" value="1"/>
</dbReference>
<dbReference type="InterPro" id="IPR001584">
    <property type="entry name" value="Integrase_cat-core"/>
</dbReference>
<dbReference type="PROSITE" id="PS50994">
    <property type="entry name" value="INTEGRASE"/>
    <property type="match status" value="1"/>
</dbReference>
<dbReference type="PANTHER" id="PTHR48475">
    <property type="entry name" value="RIBONUCLEASE H"/>
    <property type="match status" value="1"/>
</dbReference>
<feature type="non-terminal residue" evidence="2">
    <location>
        <position position="1"/>
    </location>
</feature>
<accession>A0A371HJT6</accession>
<dbReference type="SUPFAM" id="SSF53098">
    <property type="entry name" value="Ribonuclease H-like"/>
    <property type="match status" value="1"/>
</dbReference>
<gene>
    <name evidence="2" type="ORF">CR513_13389</name>
</gene>
<dbReference type="GO" id="GO:0003676">
    <property type="term" value="F:nucleic acid binding"/>
    <property type="evidence" value="ECO:0007669"/>
    <property type="project" value="InterPro"/>
</dbReference>
<dbReference type="Gene3D" id="1.10.340.70">
    <property type="match status" value="1"/>
</dbReference>
<dbReference type="Pfam" id="PF17921">
    <property type="entry name" value="Integrase_H2C2"/>
    <property type="match status" value="1"/>
</dbReference>
<comment type="caution">
    <text evidence="2">The sequence shown here is derived from an EMBL/GenBank/DDBJ whole genome shotgun (WGS) entry which is preliminary data.</text>
</comment>
<keyword evidence="3" id="KW-1185">Reference proteome</keyword>
<reference evidence="2" key="1">
    <citation type="submission" date="2018-05" db="EMBL/GenBank/DDBJ databases">
        <title>Draft genome of Mucuna pruriens seed.</title>
        <authorList>
            <person name="Nnadi N.E."/>
            <person name="Vos R."/>
            <person name="Hasami M.H."/>
            <person name="Devisetty U.K."/>
            <person name="Aguiy J.C."/>
        </authorList>
    </citation>
    <scope>NUCLEOTIDE SEQUENCE [LARGE SCALE GENOMIC DNA]</scope>
    <source>
        <strain evidence="2">JCA_2017</strain>
    </source>
</reference>
<dbReference type="GO" id="GO:0015074">
    <property type="term" value="P:DNA integration"/>
    <property type="evidence" value="ECO:0007669"/>
    <property type="project" value="InterPro"/>
</dbReference>
<dbReference type="OrthoDB" id="1433446at2759"/>
<name>A0A371HJT6_MUCPR</name>
<dbReference type="AlphaFoldDB" id="A0A371HJT6"/>
<dbReference type="Proteomes" id="UP000257109">
    <property type="component" value="Unassembled WGS sequence"/>
</dbReference>
<evidence type="ECO:0000259" key="1">
    <source>
        <dbReference type="PROSITE" id="PS50994"/>
    </source>
</evidence>
<evidence type="ECO:0000313" key="2">
    <source>
        <dbReference type="EMBL" id="RDY03049.1"/>
    </source>
</evidence>
<proteinExistence type="predicted"/>
<evidence type="ECO:0000313" key="3">
    <source>
        <dbReference type="Proteomes" id="UP000257109"/>
    </source>
</evidence>